<evidence type="ECO:0000313" key="2">
    <source>
        <dbReference type="EMBL" id="RRB06318.1"/>
    </source>
</evidence>
<dbReference type="OrthoDB" id="960132at2"/>
<dbReference type="RefSeq" id="WP_124869024.1">
    <property type="nucleotide sequence ID" value="NZ_RQJO01000007.1"/>
</dbReference>
<dbReference type="AlphaFoldDB" id="A0A3P1BZB9"/>
<dbReference type="PROSITE" id="PS51257">
    <property type="entry name" value="PROKAR_LIPOPROTEIN"/>
    <property type="match status" value="1"/>
</dbReference>
<evidence type="ECO:0008006" key="4">
    <source>
        <dbReference type="Google" id="ProtNLM"/>
    </source>
</evidence>
<proteinExistence type="predicted"/>
<feature type="chain" id="PRO_5018203780" description="Lipocalin-like domain-containing protein" evidence="1">
    <location>
        <begin position="21"/>
        <end position="142"/>
    </location>
</feature>
<accession>A0A3P1BZB9</accession>
<dbReference type="EMBL" id="RQJO01000007">
    <property type="protein sequence ID" value="RRB06318.1"/>
    <property type="molecule type" value="Genomic_DNA"/>
</dbReference>
<organism evidence="2 3">
    <name type="scientific">Larkinella rosea</name>
    <dbReference type="NCBI Taxonomy" id="2025312"/>
    <lineage>
        <taxon>Bacteria</taxon>
        <taxon>Pseudomonadati</taxon>
        <taxon>Bacteroidota</taxon>
        <taxon>Cytophagia</taxon>
        <taxon>Cytophagales</taxon>
        <taxon>Spirosomataceae</taxon>
        <taxon>Larkinella</taxon>
    </lineage>
</organism>
<comment type="caution">
    <text evidence="2">The sequence shown here is derived from an EMBL/GenBank/DDBJ whole genome shotgun (WGS) entry which is preliminary data.</text>
</comment>
<evidence type="ECO:0000256" key="1">
    <source>
        <dbReference type="SAM" id="SignalP"/>
    </source>
</evidence>
<evidence type="ECO:0000313" key="3">
    <source>
        <dbReference type="Proteomes" id="UP000271925"/>
    </source>
</evidence>
<dbReference type="Proteomes" id="UP000271925">
    <property type="component" value="Unassembled WGS sequence"/>
</dbReference>
<sequence length="142" mass="16350">MKTVLPLVCFLLVLFGCEKAEIGTGTDCTDYLTNRLLAENQIRGEWQLARVSSIAPNPTVPDVRLVIDRNRITVWENGTQTNRFRYLIVKNRSKELLLWTDAQPQNTAWHLHNARLLLCKNRLFLDDGIALDGPGYDFHRTR</sequence>
<reference evidence="2 3" key="1">
    <citation type="submission" date="2018-11" db="EMBL/GenBank/DDBJ databases">
        <authorList>
            <person name="Zhou Z."/>
            <person name="Wang G."/>
        </authorList>
    </citation>
    <scope>NUCLEOTIDE SEQUENCE [LARGE SCALE GENOMIC DNA]</scope>
    <source>
        <strain evidence="2 3">KCTC52004</strain>
    </source>
</reference>
<name>A0A3P1BZB9_9BACT</name>
<protein>
    <recommendedName>
        <fullName evidence="4">Lipocalin-like domain-containing protein</fullName>
    </recommendedName>
</protein>
<gene>
    <name evidence="2" type="ORF">EHT25_00490</name>
</gene>
<keyword evidence="3" id="KW-1185">Reference proteome</keyword>
<feature type="signal peptide" evidence="1">
    <location>
        <begin position="1"/>
        <end position="20"/>
    </location>
</feature>
<keyword evidence="1" id="KW-0732">Signal</keyword>